<evidence type="ECO:0000313" key="12">
    <source>
        <dbReference type="EMBL" id="RCI07151.1"/>
    </source>
</evidence>
<dbReference type="STRING" id="4846.A0A367KY68"/>
<evidence type="ECO:0000256" key="8">
    <source>
        <dbReference type="ARBA" id="ARBA00023027"/>
    </source>
</evidence>
<evidence type="ECO:0000256" key="1">
    <source>
        <dbReference type="ARBA" id="ARBA00001947"/>
    </source>
</evidence>
<reference evidence="12 13" key="1">
    <citation type="journal article" date="2018" name="G3 (Bethesda)">
        <title>Phylogenetic and Phylogenomic Definition of Rhizopus Species.</title>
        <authorList>
            <person name="Gryganskyi A.P."/>
            <person name="Golan J."/>
            <person name="Dolatabadi S."/>
            <person name="Mondo S."/>
            <person name="Robb S."/>
            <person name="Idnurm A."/>
            <person name="Muszewska A."/>
            <person name="Steczkiewicz K."/>
            <person name="Masonjones S."/>
            <person name="Liao H.L."/>
            <person name="Gajdeczka M.T."/>
            <person name="Anike F."/>
            <person name="Vuek A."/>
            <person name="Anishchenko I.M."/>
            <person name="Voigt K."/>
            <person name="de Hoog G.S."/>
            <person name="Smith M.E."/>
            <person name="Heitman J."/>
            <person name="Vilgalys R."/>
            <person name="Stajich J.E."/>
        </authorList>
    </citation>
    <scope>NUCLEOTIDE SEQUENCE [LARGE SCALE GENOMIC DNA]</scope>
    <source>
        <strain evidence="12 13">LSU 92-RS-03</strain>
    </source>
</reference>
<comment type="caution">
    <text evidence="12">The sequence shown here is derived from an EMBL/GenBank/DDBJ whole genome shotgun (WGS) entry which is preliminary data.</text>
</comment>
<evidence type="ECO:0000256" key="2">
    <source>
        <dbReference type="ARBA" id="ARBA00004940"/>
    </source>
</evidence>
<dbReference type="InterPro" id="IPR012131">
    <property type="entry name" value="Hstdl_DH"/>
</dbReference>
<keyword evidence="9" id="KW-0368">Histidine biosynthesis</keyword>
<accession>A0A367KY68</accession>
<evidence type="ECO:0000256" key="4">
    <source>
        <dbReference type="ARBA" id="ARBA00022605"/>
    </source>
</evidence>
<feature type="non-terminal residue" evidence="12">
    <location>
        <position position="1"/>
    </location>
</feature>
<evidence type="ECO:0000256" key="11">
    <source>
        <dbReference type="RuleBase" id="RU004175"/>
    </source>
</evidence>
<name>A0A367KY68_RHIST</name>
<dbReference type="SUPFAM" id="SSF53720">
    <property type="entry name" value="ALDH-like"/>
    <property type="match status" value="1"/>
</dbReference>
<dbReference type="FunFam" id="1.20.5.1300:FF:000001">
    <property type="entry name" value="Histidine biosynthesis trifunctional protein"/>
    <property type="match status" value="1"/>
</dbReference>
<comment type="similarity">
    <text evidence="11">Belongs to the histidinol dehydrogenase family.</text>
</comment>
<dbReference type="GO" id="GO:0004399">
    <property type="term" value="F:histidinol dehydrogenase activity"/>
    <property type="evidence" value="ECO:0007669"/>
    <property type="project" value="UniProtKB-EC"/>
</dbReference>
<keyword evidence="6" id="KW-0862">Zinc</keyword>
<dbReference type="GO" id="GO:0000105">
    <property type="term" value="P:L-histidine biosynthetic process"/>
    <property type="evidence" value="ECO:0007669"/>
    <property type="project" value="UniProtKB-KW"/>
</dbReference>
<evidence type="ECO:0000256" key="5">
    <source>
        <dbReference type="ARBA" id="ARBA00022723"/>
    </source>
</evidence>
<dbReference type="Gene3D" id="3.40.50.1980">
    <property type="entry name" value="Nitrogenase molybdenum iron protein domain"/>
    <property type="match status" value="1"/>
</dbReference>
<keyword evidence="13" id="KW-1185">Reference proteome</keyword>
<sequence>FGNTTQKLEYAWCEKKAKDSDYIWLATNNFIKQKGNLKLLDGIGSLTVKELNYLIIESSGYNNTNVSSHALNDTLKNIKTASDNLKSFISNYKQASFNTLKRVRLYTCQIIENKMTLVRYMIKSPSQWQVVECCSASVPLTFSEAINDIEEQEKVFTFLEKESMGLIEVPVEETAAFLRYHYNNLYNIKYKIYGRVHKQTTTLPRVDIIRKSIAHPYSLSVKTVDEAIVLSNAYAPKHLIAHLENAAKVISLIDNAGSVFVGPYSPESFGNYASGTNHTSPTYGYARMYSGVNTNGCLKHITSQECTAEGMNNLADTVMRLAEIEGLDAHRNAVAVRVADIRK</sequence>
<dbReference type="PANTHER" id="PTHR21256">
    <property type="entry name" value="HISTIDINOL DEHYDROGENASE HDH"/>
    <property type="match status" value="1"/>
</dbReference>
<keyword evidence="8" id="KW-0520">NAD</keyword>
<dbReference type="InterPro" id="IPR016161">
    <property type="entry name" value="Ald_DH/histidinol_DH"/>
</dbReference>
<dbReference type="GO" id="GO:0005829">
    <property type="term" value="C:cytosol"/>
    <property type="evidence" value="ECO:0007669"/>
    <property type="project" value="TreeGrafter"/>
</dbReference>
<dbReference type="EC" id="1.1.1.23" evidence="3"/>
<dbReference type="EMBL" id="PJQM01000025">
    <property type="protein sequence ID" value="RCI07151.1"/>
    <property type="molecule type" value="Genomic_DNA"/>
</dbReference>
<evidence type="ECO:0000256" key="7">
    <source>
        <dbReference type="ARBA" id="ARBA00023002"/>
    </source>
</evidence>
<dbReference type="GO" id="GO:0051287">
    <property type="term" value="F:NAD binding"/>
    <property type="evidence" value="ECO:0007669"/>
    <property type="project" value="InterPro"/>
</dbReference>
<proteinExistence type="inferred from homology"/>
<dbReference type="OrthoDB" id="1703565at2759"/>
<dbReference type="AlphaFoldDB" id="A0A367KY68"/>
<gene>
    <name evidence="12" type="primary">HIS4_3</name>
    <name evidence="12" type="ORF">CU098_013987</name>
</gene>
<dbReference type="PRINTS" id="PR00083">
    <property type="entry name" value="HOLDHDRGNASE"/>
</dbReference>
<evidence type="ECO:0000313" key="13">
    <source>
        <dbReference type="Proteomes" id="UP000253551"/>
    </source>
</evidence>
<comment type="catalytic activity">
    <reaction evidence="10">
        <text>L-histidinol + 2 NAD(+) + H2O = L-histidine + 2 NADH + 3 H(+)</text>
        <dbReference type="Rhea" id="RHEA:20641"/>
        <dbReference type="ChEBI" id="CHEBI:15377"/>
        <dbReference type="ChEBI" id="CHEBI:15378"/>
        <dbReference type="ChEBI" id="CHEBI:57540"/>
        <dbReference type="ChEBI" id="CHEBI:57595"/>
        <dbReference type="ChEBI" id="CHEBI:57699"/>
        <dbReference type="ChEBI" id="CHEBI:57945"/>
        <dbReference type="EC" id="1.1.1.23"/>
    </reaction>
</comment>
<dbReference type="Proteomes" id="UP000253551">
    <property type="component" value="Unassembled WGS sequence"/>
</dbReference>
<protein>
    <recommendedName>
        <fullName evidence="3">histidinol dehydrogenase</fullName>
        <ecNumber evidence="3">1.1.1.23</ecNumber>
    </recommendedName>
</protein>
<comment type="cofactor">
    <cofactor evidence="1">
        <name>Zn(2+)</name>
        <dbReference type="ChEBI" id="CHEBI:29105"/>
    </cofactor>
</comment>
<dbReference type="GO" id="GO:0046872">
    <property type="term" value="F:metal ion binding"/>
    <property type="evidence" value="ECO:0007669"/>
    <property type="project" value="UniProtKB-KW"/>
</dbReference>
<dbReference type="PANTHER" id="PTHR21256:SF2">
    <property type="entry name" value="HISTIDINE BIOSYNTHESIS TRIFUNCTIONAL PROTEIN"/>
    <property type="match status" value="1"/>
</dbReference>
<evidence type="ECO:0000256" key="3">
    <source>
        <dbReference type="ARBA" id="ARBA00012965"/>
    </source>
</evidence>
<comment type="pathway">
    <text evidence="2">Amino-acid biosynthesis; L-histidine biosynthesis; L-histidine from 5-phospho-alpha-D-ribose 1-diphosphate: step 9/9.</text>
</comment>
<evidence type="ECO:0000256" key="6">
    <source>
        <dbReference type="ARBA" id="ARBA00022833"/>
    </source>
</evidence>
<keyword evidence="4" id="KW-0028">Amino-acid biosynthesis</keyword>
<evidence type="ECO:0000256" key="9">
    <source>
        <dbReference type="ARBA" id="ARBA00023102"/>
    </source>
</evidence>
<dbReference type="Pfam" id="PF00815">
    <property type="entry name" value="Histidinol_dh"/>
    <property type="match status" value="1"/>
</dbReference>
<organism evidence="12 13">
    <name type="scientific">Rhizopus stolonifer</name>
    <name type="common">Rhizopus nigricans</name>
    <dbReference type="NCBI Taxonomy" id="4846"/>
    <lineage>
        <taxon>Eukaryota</taxon>
        <taxon>Fungi</taxon>
        <taxon>Fungi incertae sedis</taxon>
        <taxon>Mucoromycota</taxon>
        <taxon>Mucoromycotina</taxon>
        <taxon>Mucoromycetes</taxon>
        <taxon>Mucorales</taxon>
        <taxon>Mucorineae</taxon>
        <taxon>Rhizopodaceae</taxon>
        <taxon>Rhizopus</taxon>
    </lineage>
</organism>
<dbReference type="Gene3D" id="1.20.5.1300">
    <property type="match status" value="1"/>
</dbReference>
<evidence type="ECO:0000256" key="10">
    <source>
        <dbReference type="ARBA" id="ARBA00049489"/>
    </source>
</evidence>
<keyword evidence="5" id="KW-0479">Metal-binding</keyword>
<keyword evidence="7" id="KW-0560">Oxidoreductase</keyword>
<dbReference type="FunFam" id="3.40.50.1980:FF:000001">
    <property type="entry name" value="Histidinol dehydrogenase"/>
    <property type="match status" value="1"/>
</dbReference>